<name>A0A849CFW8_9NOCA</name>
<dbReference type="RefSeq" id="WP_157552045.1">
    <property type="nucleotide sequence ID" value="NZ_JABELX010000007.1"/>
</dbReference>
<comment type="caution">
    <text evidence="1">The sequence shown here is derived from an EMBL/GenBank/DDBJ whole genome shotgun (WGS) entry which is preliminary data.</text>
</comment>
<accession>A0A849CFW8</accession>
<evidence type="ECO:0000313" key="1">
    <source>
        <dbReference type="EMBL" id="NNH72331.1"/>
    </source>
</evidence>
<organism evidence="1 2">
    <name type="scientific">Nocardia uniformis</name>
    <dbReference type="NCBI Taxonomy" id="53432"/>
    <lineage>
        <taxon>Bacteria</taxon>
        <taxon>Bacillati</taxon>
        <taxon>Actinomycetota</taxon>
        <taxon>Actinomycetes</taxon>
        <taxon>Mycobacteriales</taxon>
        <taxon>Nocardiaceae</taxon>
        <taxon>Nocardia</taxon>
    </lineage>
</organism>
<protein>
    <submittedName>
        <fullName evidence="1">Uncharacterized protein</fullName>
    </submittedName>
</protein>
<dbReference type="Proteomes" id="UP000586827">
    <property type="component" value="Unassembled WGS sequence"/>
</dbReference>
<sequence>MALLQVDIDRLNALSTTADDVAKQVDDIDVRTAAKQVAGALPGTPIDSACALATEYVEGAWLRVSWRVGQVSSAIRQTAADLTATDTSFAARLDEFDFQTPPGPR</sequence>
<gene>
    <name evidence="1" type="ORF">HLB23_21130</name>
</gene>
<evidence type="ECO:0000313" key="2">
    <source>
        <dbReference type="Proteomes" id="UP000586827"/>
    </source>
</evidence>
<dbReference type="AlphaFoldDB" id="A0A849CFW8"/>
<proteinExistence type="predicted"/>
<dbReference type="EMBL" id="JABELX010000007">
    <property type="protein sequence ID" value="NNH72331.1"/>
    <property type="molecule type" value="Genomic_DNA"/>
</dbReference>
<reference evidence="1 2" key="1">
    <citation type="submission" date="2020-05" db="EMBL/GenBank/DDBJ databases">
        <title>MicrobeNet Type strains.</title>
        <authorList>
            <person name="Nicholson A.C."/>
        </authorList>
    </citation>
    <scope>NUCLEOTIDE SEQUENCE [LARGE SCALE GENOMIC DNA]</scope>
    <source>
        <strain evidence="1 2">JCM 3224</strain>
    </source>
</reference>
<keyword evidence="2" id="KW-1185">Reference proteome</keyword>